<dbReference type="OrthoDB" id="597561at2"/>
<dbReference type="EMBL" id="AVPE01000001">
    <property type="protein sequence ID" value="KGX94082.1"/>
    <property type="molecule type" value="Genomic_DNA"/>
</dbReference>
<dbReference type="RefSeq" id="WP_026798982.1">
    <property type="nucleotide sequence ID" value="NZ_AULI01000001.1"/>
</dbReference>
<evidence type="ECO:0008006" key="3">
    <source>
        <dbReference type="Google" id="ProtNLM"/>
    </source>
</evidence>
<evidence type="ECO:0000313" key="1">
    <source>
        <dbReference type="EMBL" id="KGX94082.1"/>
    </source>
</evidence>
<dbReference type="InterPro" id="IPR018317">
    <property type="entry name" value="QueC"/>
</dbReference>
<dbReference type="InterPro" id="IPR014729">
    <property type="entry name" value="Rossmann-like_a/b/a_fold"/>
</dbReference>
<dbReference type="Proteomes" id="UP000030528">
    <property type="component" value="Unassembled WGS sequence"/>
</dbReference>
<dbReference type="Gene3D" id="3.40.50.620">
    <property type="entry name" value="HUPs"/>
    <property type="match status" value="1"/>
</dbReference>
<evidence type="ECO:0000313" key="2">
    <source>
        <dbReference type="Proteomes" id="UP000030528"/>
    </source>
</evidence>
<organism evidence="1 2">
    <name type="scientific">Pontibacillus halophilus JSM 076056 = DSM 19796</name>
    <dbReference type="NCBI Taxonomy" id="1385510"/>
    <lineage>
        <taxon>Bacteria</taxon>
        <taxon>Bacillati</taxon>
        <taxon>Bacillota</taxon>
        <taxon>Bacilli</taxon>
        <taxon>Bacillales</taxon>
        <taxon>Bacillaceae</taxon>
        <taxon>Pontibacillus</taxon>
    </lineage>
</organism>
<dbReference type="AlphaFoldDB" id="A0A0A5IE28"/>
<keyword evidence="2" id="KW-1185">Reference proteome</keyword>
<proteinExistence type="predicted"/>
<dbReference type="eggNOG" id="COG0603">
    <property type="taxonomic scope" value="Bacteria"/>
</dbReference>
<reference evidence="1 2" key="1">
    <citation type="submission" date="2013-08" db="EMBL/GenBank/DDBJ databases">
        <authorList>
            <person name="Huang J."/>
            <person name="Wang G."/>
        </authorList>
    </citation>
    <scope>NUCLEOTIDE SEQUENCE [LARGE SCALE GENOMIC DNA]</scope>
    <source>
        <strain evidence="1 2">JSM 076056</strain>
    </source>
</reference>
<dbReference type="STRING" id="1385510.GCA_000425205_00161"/>
<dbReference type="Pfam" id="PF06508">
    <property type="entry name" value="QueC"/>
    <property type="match status" value="1"/>
</dbReference>
<name>A0A0A5IE28_9BACI</name>
<comment type="caution">
    <text evidence="1">The sequence shown here is derived from an EMBL/GenBank/DDBJ whole genome shotgun (WGS) entry which is preliminary data.</text>
</comment>
<sequence>MIYNVLWTGGWDSTYRVLNLVLDQGATIQPYYVNDPVRPSTEMEKKTIEKIKRLVVELDPSKEGHIKETIEIRKEDIPQNEEITALYHKLANSKWRLGDQYDWLPRYVHSSGIEKLELSIHNGDKAREIIIQDVVKVEDGNDSYYVLKEAVSMQEFKIFKDFRFPLLDITKLQMEENAKQRGYAHIMEETWFCHTPRKDGKSCGLCNPCKYAMEEGLGRRVTTPSTIDKLQYKAFKVRRKLKKIFN</sequence>
<accession>A0A0A5IE28</accession>
<protein>
    <recommendedName>
        <fullName evidence="3">7-cyano-7-deazaguanine synthase</fullName>
    </recommendedName>
</protein>
<gene>
    <name evidence="1" type="ORF">N781_01595</name>
</gene>